<dbReference type="AlphaFoldDB" id="A0AA36IM06"/>
<evidence type="ECO:0000256" key="1">
    <source>
        <dbReference type="SAM" id="MobiDB-lite"/>
    </source>
</evidence>
<evidence type="ECO:0000313" key="2">
    <source>
        <dbReference type="EMBL" id="CAJ1390010.1"/>
    </source>
</evidence>
<accession>A0AA36IM06</accession>
<dbReference type="Proteomes" id="UP001178507">
    <property type="component" value="Unassembled WGS sequence"/>
</dbReference>
<proteinExistence type="predicted"/>
<feature type="region of interest" description="Disordered" evidence="1">
    <location>
        <begin position="63"/>
        <end position="90"/>
    </location>
</feature>
<sequence>MFSLLRVRPRASKFTASKSPGALNRRDLKAQMQGWKSDQRPDPAWYKVQYNMVHDRQRVPDFGAGPPLAIKDGPTSPKAPGGPAPPTGTFSLTGIDVEKIEDEWREGGFHRSQTEGYLAKTPNWDQYNSMRVGRYPQLQFNRITEPAKDMYQQDLKGYPKQRPPAWDFTKTLGRQSLAEDDVAAPGKYDVNYSAVRGKIPSVSMERALPRELADGLLGHFALQAVLHPDAKKFPGGVGFDTSTAKDFLRRRITHVNDFDREMSRPDPTPAAIEYHDTSDPHACESTLRWQLNYNADVADLCVAHRRDMAPKYEHMIARGKTAVQGLRALQSDLGVRGSVGLGFVETTGQRTLPVERLEGRNCNAAHGRDDLGPRFDHHTTFEALCLETNVQGVYPVVHGEGKSYESKPPPLKKPKGTAFQRQAAKGFTKGVKGIADASHGRGEWPQLLGAGVRSLPQLGPPLARRSPPPPEEGLEDWSKLLTSLEKSEPELLR</sequence>
<name>A0AA36IM06_9DINO</name>
<organism evidence="2 3">
    <name type="scientific">Effrenium voratum</name>
    <dbReference type="NCBI Taxonomy" id="2562239"/>
    <lineage>
        <taxon>Eukaryota</taxon>
        <taxon>Sar</taxon>
        <taxon>Alveolata</taxon>
        <taxon>Dinophyceae</taxon>
        <taxon>Suessiales</taxon>
        <taxon>Symbiodiniaceae</taxon>
        <taxon>Effrenium</taxon>
    </lineage>
</organism>
<reference evidence="2" key="1">
    <citation type="submission" date="2023-08" db="EMBL/GenBank/DDBJ databases">
        <authorList>
            <person name="Chen Y."/>
            <person name="Shah S."/>
            <person name="Dougan E. K."/>
            <person name="Thang M."/>
            <person name="Chan C."/>
        </authorList>
    </citation>
    <scope>NUCLEOTIDE SEQUENCE</scope>
</reference>
<comment type="caution">
    <text evidence="2">The sequence shown here is derived from an EMBL/GenBank/DDBJ whole genome shotgun (WGS) entry which is preliminary data.</text>
</comment>
<feature type="region of interest" description="Disordered" evidence="1">
    <location>
        <begin position="436"/>
        <end position="493"/>
    </location>
</feature>
<evidence type="ECO:0000313" key="3">
    <source>
        <dbReference type="Proteomes" id="UP001178507"/>
    </source>
</evidence>
<gene>
    <name evidence="2" type="ORF">EVOR1521_LOCUS15522</name>
</gene>
<keyword evidence="3" id="KW-1185">Reference proteome</keyword>
<dbReference type="EMBL" id="CAUJNA010001990">
    <property type="protein sequence ID" value="CAJ1390010.1"/>
    <property type="molecule type" value="Genomic_DNA"/>
</dbReference>
<protein>
    <submittedName>
        <fullName evidence="2">Uncharacterized protein</fullName>
    </submittedName>
</protein>